<evidence type="ECO:0000256" key="1">
    <source>
        <dbReference type="SAM" id="MobiDB-lite"/>
    </source>
</evidence>
<dbReference type="Pfam" id="PF11906">
    <property type="entry name" value="DUF3426"/>
    <property type="match status" value="1"/>
</dbReference>
<evidence type="ECO:0000313" key="4">
    <source>
        <dbReference type="EMBL" id="OZI80677.1"/>
    </source>
</evidence>
<protein>
    <recommendedName>
        <fullName evidence="3">Zinc finger/thioredoxin putative domain-containing protein</fullName>
    </recommendedName>
</protein>
<gene>
    <name evidence="4" type="ORF">CAL23_02770</name>
</gene>
<dbReference type="Proteomes" id="UP000216524">
    <property type="component" value="Unassembled WGS sequence"/>
</dbReference>
<dbReference type="InterPro" id="IPR011723">
    <property type="entry name" value="Znf/thioredoxin_put"/>
</dbReference>
<keyword evidence="5" id="KW-1185">Reference proteome</keyword>
<keyword evidence="2" id="KW-0472">Membrane</keyword>
<sequence length="377" mass="40207">MALTTRCPQCGAAFRVVADQLRVRNGLVRCGECATVFDGRACLVPAPDAGATQAAAPPVVSAPPSDPPFDPPFDPPYTHRAAPEPVAPVPATQPPPAVLRGRADMQRGDVPPADEDEPDAMADGAPEDEADWDAAPRPEPEEAGWRPILPRAAAHDDREPAFRIGRAAADEADADAGAEDAVQVPGEVRTRYSNAVDSGRTPPEFLDDDRTQARQLVRRLWAYACVLGVLALAAQLVYVYRGAIAGAAPALRPVLEQACVPLQCSVDHARRIERISITSSSLRPAAGAAQGDDARSRLTLNVVLRNRYDRPQEWPALALDLTDISDTVVARKIILPHDYLPSQAGPAFAAGGEINLAIPIEVSGLQVNGYQLDKFFP</sequence>
<feature type="region of interest" description="Disordered" evidence="1">
    <location>
        <begin position="54"/>
        <end position="145"/>
    </location>
</feature>
<keyword evidence="2" id="KW-1133">Transmembrane helix</keyword>
<reference evidence="4 5" key="1">
    <citation type="submission" date="2017-05" db="EMBL/GenBank/DDBJ databases">
        <title>Complete and WGS of Bordetella genogroups.</title>
        <authorList>
            <person name="Spilker T."/>
            <person name="Lipuma J."/>
        </authorList>
    </citation>
    <scope>NUCLEOTIDE SEQUENCE [LARGE SCALE GENOMIC DNA]</scope>
    <source>
        <strain evidence="4 5">AU3139</strain>
    </source>
</reference>
<name>A0ABX4FGP1_9BORD</name>
<dbReference type="Pfam" id="PF13719">
    <property type="entry name" value="Zn_ribbon_5"/>
    <property type="match status" value="1"/>
</dbReference>
<feature type="compositionally biased region" description="Pro residues" evidence="1">
    <location>
        <begin position="85"/>
        <end position="97"/>
    </location>
</feature>
<accession>A0ABX4FGP1</accession>
<dbReference type="InterPro" id="IPR021834">
    <property type="entry name" value="DUF3426"/>
</dbReference>
<feature type="compositionally biased region" description="Pro residues" evidence="1">
    <location>
        <begin position="60"/>
        <end position="75"/>
    </location>
</feature>
<evidence type="ECO:0000256" key="2">
    <source>
        <dbReference type="SAM" id="Phobius"/>
    </source>
</evidence>
<feature type="domain" description="Zinc finger/thioredoxin putative" evidence="3">
    <location>
        <begin position="3"/>
        <end position="38"/>
    </location>
</feature>
<dbReference type="RefSeq" id="WP_094829364.1">
    <property type="nucleotide sequence ID" value="NZ_NEVV01000001.1"/>
</dbReference>
<feature type="transmembrane region" description="Helical" evidence="2">
    <location>
        <begin position="220"/>
        <end position="240"/>
    </location>
</feature>
<dbReference type="NCBIfam" id="TIGR02098">
    <property type="entry name" value="MJ0042_CXXC"/>
    <property type="match status" value="1"/>
</dbReference>
<feature type="compositionally biased region" description="Acidic residues" evidence="1">
    <location>
        <begin position="112"/>
        <end position="132"/>
    </location>
</feature>
<evidence type="ECO:0000259" key="3">
    <source>
        <dbReference type="Pfam" id="PF13719"/>
    </source>
</evidence>
<comment type="caution">
    <text evidence="4">The sequence shown here is derived from an EMBL/GenBank/DDBJ whole genome shotgun (WGS) entry which is preliminary data.</text>
</comment>
<proteinExistence type="predicted"/>
<dbReference type="EMBL" id="NEVV01000001">
    <property type="protein sequence ID" value="OZI80677.1"/>
    <property type="molecule type" value="Genomic_DNA"/>
</dbReference>
<keyword evidence="2" id="KW-0812">Transmembrane</keyword>
<feature type="compositionally biased region" description="Basic and acidic residues" evidence="1">
    <location>
        <begin position="134"/>
        <end position="144"/>
    </location>
</feature>
<evidence type="ECO:0000313" key="5">
    <source>
        <dbReference type="Proteomes" id="UP000216524"/>
    </source>
</evidence>
<organism evidence="4 5">
    <name type="scientific">Bordetella genomosp. 6</name>
    <dbReference type="NCBI Taxonomy" id="463024"/>
    <lineage>
        <taxon>Bacteria</taxon>
        <taxon>Pseudomonadati</taxon>
        <taxon>Pseudomonadota</taxon>
        <taxon>Betaproteobacteria</taxon>
        <taxon>Burkholderiales</taxon>
        <taxon>Alcaligenaceae</taxon>
        <taxon>Bordetella</taxon>
    </lineage>
</organism>